<dbReference type="Proteomes" id="UP000823749">
    <property type="component" value="Chromosome 7"/>
</dbReference>
<proteinExistence type="predicted"/>
<sequence>MKSFIFAVGEVINIEELAADLGCKVGCLPSFYLGFPLGAKYRLKAIWDPLGCKVGCLPSFYLGFPLAAKYRLKAIWDPVVERFERRGIARVCESIRASLQDFVFAKEVRLGTYSTRASSSPPPAAIVAAKAMRTDPRAEPQFVGIVEVETGPWKVGCSAHHWHALSFMRGGKSRRNYRLFLPSQQRQVYIQDVWLSGSEFTMVSLCTVS</sequence>
<gene>
    <name evidence="1" type="ORF">RHGRI_021325</name>
</gene>
<dbReference type="PANTHER" id="PTHR45812">
    <property type="entry name" value="DNA POLYMERASE ZETA CATALYTIC SUBUNIT"/>
    <property type="match status" value="1"/>
</dbReference>
<accession>A0AAV6JPB4</accession>
<protein>
    <submittedName>
        <fullName evidence="1">Uncharacterized protein</fullName>
    </submittedName>
</protein>
<comment type="caution">
    <text evidence="1">The sequence shown here is derived from an EMBL/GenBank/DDBJ whole genome shotgun (WGS) entry which is preliminary data.</text>
</comment>
<dbReference type="GO" id="GO:0003887">
    <property type="term" value="F:DNA-directed DNA polymerase activity"/>
    <property type="evidence" value="ECO:0007669"/>
    <property type="project" value="TreeGrafter"/>
</dbReference>
<dbReference type="GO" id="GO:0042276">
    <property type="term" value="P:error-prone translesion synthesis"/>
    <property type="evidence" value="ECO:0007669"/>
    <property type="project" value="TreeGrafter"/>
</dbReference>
<dbReference type="GO" id="GO:0016035">
    <property type="term" value="C:zeta DNA polymerase complex"/>
    <property type="evidence" value="ECO:0007669"/>
    <property type="project" value="InterPro"/>
</dbReference>
<keyword evidence="2" id="KW-1185">Reference proteome</keyword>
<reference evidence="1" key="1">
    <citation type="submission" date="2020-08" db="EMBL/GenBank/DDBJ databases">
        <title>Plant Genome Project.</title>
        <authorList>
            <person name="Zhang R.-G."/>
        </authorList>
    </citation>
    <scope>NUCLEOTIDE SEQUENCE</scope>
    <source>
        <strain evidence="1">WSP0</strain>
        <tissue evidence="1">Leaf</tissue>
    </source>
</reference>
<dbReference type="GO" id="GO:0000724">
    <property type="term" value="P:double-strand break repair via homologous recombination"/>
    <property type="evidence" value="ECO:0007669"/>
    <property type="project" value="TreeGrafter"/>
</dbReference>
<dbReference type="InterPro" id="IPR030559">
    <property type="entry name" value="PolZ_Rev3"/>
</dbReference>
<name>A0AAV6JPB4_9ERIC</name>
<dbReference type="GO" id="GO:0005634">
    <property type="term" value="C:nucleus"/>
    <property type="evidence" value="ECO:0007669"/>
    <property type="project" value="TreeGrafter"/>
</dbReference>
<dbReference type="AlphaFoldDB" id="A0AAV6JPB4"/>
<evidence type="ECO:0000313" key="1">
    <source>
        <dbReference type="EMBL" id="KAG5541464.1"/>
    </source>
</evidence>
<evidence type="ECO:0000313" key="2">
    <source>
        <dbReference type="Proteomes" id="UP000823749"/>
    </source>
</evidence>
<dbReference type="EMBL" id="JACTNZ010000007">
    <property type="protein sequence ID" value="KAG5541464.1"/>
    <property type="molecule type" value="Genomic_DNA"/>
</dbReference>
<organism evidence="1 2">
    <name type="scientific">Rhododendron griersonianum</name>
    <dbReference type="NCBI Taxonomy" id="479676"/>
    <lineage>
        <taxon>Eukaryota</taxon>
        <taxon>Viridiplantae</taxon>
        <taxon>Streptophyta</taxon>
        <taxon>Embryophyta</taxon>
        <taxon>Tracheophyta</taxon>
        <taxon>Spermatophyta</taxon>
        <taxon>Magnoliopsida</taxon>
        <taxon>eudicotyledons</taxon>
        <taxon>Gunneridae</taxon>
        <taxon>Pentapetalae</taxon>
        <taxon>asterids</taxon>
        <taxon>Ericales</taxon>
        <taxon>Ericaceae</taxon>
        <taxon>Ericoideae</taxon>
        <taxon>Rhodoreae</taxon>
        <taxon>Rhododendron</taxon>
    </lineage>
</organism>
<dbReference type="PANTHER" id="PTHR45812:SF1">
    <property type="entry name" value="DNA POLYMERASE ZETA CATALYTIC SUBUNIT"/>
    <property type="match status" value="1"/>
</dbReference>